<evidence type="ECO:0000313" key="1">
    <source>
        <dbReference type="EMBL" id="KAF7915497.1"/>
    </source>
</evidence>
<gene>
    <name evidence="1" type="ORF">EAE98_011100</name>
</gene>
<keyword evidence="2" id="KW-1185">Reference proteome</keyword>
<organism evidence="1 2">
    <name type="scientific">Botrytis deweyae</name>
    <dbReference type="NCBI Taxonomy" id="2478750"/>
    <lineage>
        <taxon>Eukaryota</taxon>
        <taxon>Fungi</taxon>
        <taxon>Dikarya</taxon>
        <taxon>Ascomycota</taxon>
        <taxon>Pezizomycotina</taxon>
        <taxon>Leotiomycetes</taxon>
        <taxon>Helotiales</taxon>
        <taxon>Sclerotiniaceae</taxon>
        <taxon>Botrytis</taxon>
    </lineage>
</organism>
<dbReference type="GeneID" id="62237871"/>
<reference evidence="1 2" key="1">
    <citation type="journal article" date="2020" name="Genome Biol. Evol.">
        <title>Comparative genomics of Sclerotiniaceae.</title>
        <authorList>
            <person name="Valero Jimenez C.A."/>
            <person name="Steentjes M."/>
            <person name="Scholten O.E."/>
            <person name="Van Kan J.A.L."/>
        </authorList>
    </citation>
    <scope>NUCLEOTIDE SEQUENCE [LARGE SCALE GENOMIC DNA]</scope>
    <source>
        <strain evidence="1 2">B1</strain>
    </source>
</reference>
<name>A0ABQ7I6S9_9HELO</name>
<accession>A0ABQ7I6S9</accession>
<dbReference type="Proteomes" id="UP000783213">
    <property type="component" value="Unassembled WGS sequence"/>
</dbReference>
<protein>
    <submittedName>
        <fullName evidence="1">Uncharacterized protein</fullName>
    </submittedName>
</protein>
<proteinExistence type="predicted"/>
<dbReference type="RefSeq" id="XP_038804913.1">
    <property type="nucleotide sequence ID" value="XM_038958722.1"/>
</dbReference>
<dbReference type="EMBL" id="RCSX01000044">
    <property type="protein sequence ID" value="KAF7915497.1"/>
    <property type="molecule type" value="Genomic_DNA"/>
</dbReference>
<comment type="caution">
    <text evidence="1">The sequence shown here is derived from an EMBL/GenBank/DDBJ whole genome shotgun (WGS) entry which is preliminary data.</text>
</comment>
<sequence length="66" mass="7127">MSKRVDFLSHLIGRQRILGLDGRDQGPGSVTRSNSRLTDVMVQISTPGMADALEFGVNGRRNGLDG</sequence>
<evidence type="ECO:0000313" key="2">
    <source>
        <dbReference type="Proteomes" id="UP000783213"/>
    </source>
</evidence>